<accession>C6HNH8</accession>
<gene>
    <name evidence="2" type="ORF">HCDG_07759</name>
</gene>
<sequence length="99" mass="11277">MTGVSSSISALSQFYNSETQRPKREDAFKNQDRLRLESLLIHVACLSPVSVRGRRKTSSEKVGNRLLSFSAIWVKEQARRGMSAFNLVTSNHLFWDRCS</sequence>
<evidence type="ECO:0000313" key="3">
    <source>
        <dbReference type="Proteomes" id="UP000002624"/>
    </source>
</evidence>
<evidence type="ECO:0000313" key="2">
    <source>
        <dbReference type="EMBL" id="EER38024.1"/>
    </source>
</evidence>
<feature type="compositionally biased region" description="Polar residues" evidence="1">
    <location>
        <begin position="1"/>
        <end position="19"/>
    </location>
</feature>
<dbReference type="HOGENOM" id="CLU_2319711_0_0_1"/>
<evidence type="ECO:0000256" key="1">
    <source>
        <dbReference type="SAM" id="MobiDB-lite"/>
    </source>
</evidence>
<reference evidence="3" key="1">
    <citation type="submission" date="2009-05" db="EMBL/GenBank/DDBJ databases">
        <title>The genome sequence of Ajellomyces capsulatus strain H143.</title>
        <authorList>
            <person name="Champion M."/>
            <person name="Cuomo C.A."/>
            <person name="Ma L.-J."/>
            <person name="Henn M.R."/>
            <person name="Sil A."/>
            <person name="Goldman B."/>
            <person name="Young S.K."/>
            <person name="Kodira C.D."/>
            <person name="Zeng Q."/>
            <person name="Koehrsen M."/>
            <person name="Alvarado L."/>
            <person name="Berlin A.M."/>
            <person name="Borenstein D."/>
            <person name="Chen Z."/>
            <person name="Engels R."/>
            <person name="Freedman E."/>
            <person name="Gellesch M."/>
            <person name="Goldberg J."/>
            <person name="Griggs A."/>
            <person name="Gujja S."/>
            <person name="Heiman D.I."/>
            <person name="Hepburn T.A."/>
            <person name="Howarth C."/>
            <person name="Jen D."/>
            <person name="Larson L."/>
            <person name="Lewis B."/>
            <person name="Mehta T."/>
            <person name="Park D."/>
            <person name="Pearson M."/>
            <person name="Roberts A."/>
            <person name="Saif S."/>
            <person name="Shea T.D."/>
            <person name="Shenoy N."/>
            <person name="Sisk P."/>
            <person name="Stolte C."/>
            <person name="Sykes S."/>
            <person name="Walk T."/>
            <person name="White J."/>
            <person name="Yandava C."/>
            <person name="Klein B."/>
            <person name="McEwen J.G."/>
            <person name="Puccia R."/>
            <person name="Goldman G.H."/>
            <person name="Felipe M.S."/>
            <person name="Nino-Vega G."/>
            <person name="San-Blas G."/>
            <person name="Taylor J.W."/>
            <person name="Mendoza L."/>
            <person name="Galagan J.E."/>
            <person name="Nusbaum C."/>
            <person name="Birren B.W."/>
        </authorList>
    </citation>
    <scope>NUCLEOTIDE SEQUENCE [LARGE SCALE GENOMIC DNA]</scope>
    <source>
        <strain evidence="3">H143</strain>
    </source>
</reference>
<protein>
    <submittedName>
        <fullName evidence="2">Uncharacterized protein</fullName>
    </submittedName>
</protein>
<proteinExistence type="predicted"/>
<feature type="region of interest" description="Disordered" evidence="1">
    <location>
        <begin position="1"/>
        <end position="26"/>
    </location>
</feature>
<dbReference type="AlphaFoldDB" id="C6HNH8"/>
<dbReference type="EMBL" id="GG692432">
    <property type="protein sequence ID" value="EER38024.1"/>
    <property type="molecule type" value="Genomic_DNA"/>
</dbReference>
<organism evidence="2 3">
    <name type="scientific">Ajellomyces capsulatus (strain H143)</name>
    <name type="common">Darling's disease fungus</name>
    <name type="synonym">Histoplasma capsulatum</name>
    <dbReference type="NCBI Taxonomy" id="544712"/>
    <lineage>
        <taxon>Eukaryota</taxon>
        <taxon>Fungi</taxon>
        <taxon>Dikarya</taxon>
        <taxon>Ascomycota</taxon>
        <taxon>Pezizomycotina</taxon>
        <taxon>Eurotiomycetes</taxon>
        <taxon>Eurotiomycetidae</taxon>
        <taxon>Onygenales</taxon>
        <taxon>Ajellomycetaceae</taxon>
        <taxon>Histoplasma</taxon>
    </lineage>
</organism>
<dbReference type="Proteomes" id="UP000002624">
    <property type="component" value="Unassembled WGS sequence"/>
</dbReference>
<name>C6HNH8_AJECH</name>
<dbReference type="VEuPathDB" id="FungiDB:HCDG_07759"/>